<evidence type="ECO:0000313" key="1">
    <source>
        <dbReference type="EMBL" id="CDI02842.1"/>
    </source>
</evidence>
<reference evidence="1" key="2">
    <citation type="submission" date="2014-03" db="EMBL/GenBank/DDBJ databases">
        <title>Candidatus Competibacter-lineage genomes retrieved from metagenomes reveal functional metabolic diversity.</title>
        <authorList>
            <person name="McIlroy S.J."/>
            <person name="Albertsen M."/>
            <person name="Andresen E.K."/>
            <person name="Saunders A.M."/>
            <person name="Kristiansen R."/>
            <person name="Stokholm-Bjerregaard M."/>
            <person name="Nielsen K.L."/>
            <person name="Nielsen P.H."/>
        </authorList>
    </citation>
    <scope>NUCLEOTIDE SEQUENCE</scope>
    <source>
        <strain evidence="1">Run_A_D11</strain>
    </source>
</reference>
<dbReference type="EMBL" id="CBTJ020000042">
    <property type="protein sequence ID" value="CDI02842.1"/>
    <property type="molecule type" value="Genomic_DNA"/>
</dbReference>
<dbReference type="Proteomes" id="UP000035760">
    <property type="component" value="Unassembled WGS sequence"/>
</dbReference>
<evidence type="ECO:0008006" key="3">
    <source>
        <dbReference type="Google" id="ProtNLM"/>
    </source>
</evidence>
<comment type="caution">
    <text evidence="1">The sequence shown here is derived from an EMBL/GenBank/DDBJ whole genome shotgun (WGS) entry which is preliminary data.</text>
</comment>
<gene>
    <name evidence="1" type="ORF">BN873_350098</name>
</gene>
<reference evidence="1" key="1">
    <citation type="submission" date="2013-07" db="EMBL/GenBank/DDBJ databases">
        <authorList>
            <person name="McIlroy S."/>
        </authorList>
    </citation>
    <scope>NUCLEOTIDE SEQUENCE [LARGE SCALE GENOMIC DNA]</scope>
    <source>
        <strain evidence="1">Run_A_D11</strain>
    </source>
</reference>
<dbReference type="Gene3D" id="3.30.70.2050">
    <property type="match status" value="1"/>
</dbReference>
<dbReference type="PANTHER" id="PTHR41247:SF1">
    <property type="entry name" value="HTH-TYPE TRANSCRIPTIONAL REPRESSOR YCNK"/>
    <property type="match status" value="1"/>
</dbReference>
<keyword evidence="2" id="KW-1185">Reference proteome</keyword>
<dbReference type="SUPFAM" id="SSF160387">
    <property type="entry name" value="NosL/MerB-like"/>
    <property type="match status" value="1"/>
</dbReference>
<name>W6M519_9GAMM</name>
<dbReference type="STRING" id="1400863.BN873_350098"/>
<dbReference type="AlphaFoldDB" id="W6M519"/>
<proteinExistence type="predicted"/>
<evidence type="ECO:0000313" key="2">
    <source>
        <dbReference type="Proteomes" id="UP000035760"/>
    </source>
</evidence>
<protein>
    <recommendedName>
        <fullName evidence="3">Twin-arginine translocation pathway signal</fullName>
    </recommendedName>
</protein>
<dbReference type="InterPro" id="IPR008719">
    <property type="entry name" value="N2O_reductase_NosL"/>
</dbReference>
<dbReference type="PANTHER" id="PTHR41247">
    <property type="entry name" value="HTH-TYPE TRANSCRIPTIONAL REPRESSOR YCNK"/>
    <property type="match status" value="1"/>
</dbReference>
<sequence>MMNNLYFRMVKAQRIMTMAFPKQEIAQMNNNHNPERRQILRLLTVAGATVGVAALSPPVLAATCENDGTPLQFIPKTAADAKPLDNELSKYPKCPYCGMDRKQYHHSRHLVHYQDDLVDATCSLHCAALSLAINLDRGPKAIYAADFGAKDDLKPLVAVEAATYLIGSKLPGVMTKQSKVAFAAKTAAEAAKAEHGGELGDFDAALRAAYQSMAGDTMMIRKKRAEKRQQGAGHGQ</sequence>
<accession>W6M519</accession>
<organism evidence="1 2">
    <name type="scientific">Candidatus Competibacter denitrificans Run_A_D11</name>
    <dbReference type="NCBI Taxonomy" id="1400863"/>
    <lineage>
        <taxon>Bacteria</taxon>
        <taxon>Pseudomonadati</taxon>
        <taxon>Pseudomonadota</taxon>
        <taxon>Gammaproteobacteria</taxon>
        <taxon>Candidatus Competibacteraceae</taxon>
        <taxon>Candidatus Competibacter</taxon>
    </lineage>
</organism>
<dbReference type="Pfam" id="PF05573">
    <property type="entry name" value="NosL"/>
    <property type="match status" value="1"/>
</dbReference>